<accession>A0AAN6DG52</accession>
<dbReference type="RefSeq" id="XP_043060764.1">
    <property type="nucleotide sequence ID" value="XM_043201857.1"/>
</dbReference>
<dbReference type="AlphaFoldDB" id="A0AAN6DG52"/>
<dbReference type="Proteomes" id="UP001196530">
    <property type="component" value="Unassembled WGS sequence"/>
</dbReference>
<protein>
    <submittedName>
        <fullName evidence="2">Uncharacterized protein</fullName>
    </submittedName>
</protein>
<dbReference type="EMBL" id="JAHLUX010000003">
    <property type="protein sequence ID" value="KAG7820050.1"/>
    <property type="molecule type" value="Genomic_DNA"/>
</dbReference>
<organism evidence="2 3">
    <name type="scientific">Pichia angusta</name>
    <name type="common">Yeast</name>
    <name type="synonym">Hansenula polymorpha</name>
    <dbReference type="NCBI Taxonomy" id="870730"/>
    <lineage>
        <taxon>Eukaryota</taxon>
        <taxon>Fungi</taxon>
        <taxon>Dikarya</taxon>
        <taxon>Ascomycota</taxon>
        <taxon>Saccharomycotina</taxon>
        <taxon>Pichiomycetes</taxon>
        <taxon>Pichiales</taxon>
        <taxon>Pichiaceae</taxon>
        <taxon>Ogataea</taxon>
    </lineage>
</organism>
<sequence length="138" mass="14680">MPYRPSTSAKIRISTIPTKSRKAHGQAAAEMHEPVEQRVVSAGTEASGDQHGHDKPVHGQNAAHDDGDERSHDQFRLERADSRDSYARLGGADCCAGAAQNHRGAAAGEPKERRKGGRVFGLGQCRPGVSGRGGILTF</sequence>
<feature type="compositionally biased region" description="Basic and acidic residues" evidence="1">
    <location>
        <begin position="48"/>
        <end position="83"/>
    </location>
</feature>
<dbReference type="GeneID" id="66125538"/>
<proteinExistence type="predicted"/>
<feature type="compositionally biased region" description="Low complexity" evidence="1">
    <location>
        <begin position="99"/>
        <end position="108"/>
    </location>
</feature>
<feature type="region of interest" description="Disordered" evidence="1">
    <location>
        <begin position="99"/>
        <end position="120"/>
    </location>
</feature>
<evidence type="ECO:0000313" key="3">
    <source>
        <dbReference type="Proteomes" id="UP001196530"/>
    </source>
</evidence>
<name>A0AAN6DG52_PICAN</name>
<comment type="caution">
    <text evidence="2">The sequence shown here is derived from an EMBL/GenBank/DDBJ whole genome shotgun (WGS) entry which is preliminary data.</text>
</comment>
<evidence type="ECO:0000256" key="1">
    <source>
        <dbReference type="SAM" id="MobiDB-lite"/>
    </source>
</evidence>
<reference evidence="2" key="1">
    <citation type="journal article" date="2021" name="G3 (Bethesda)">
        <title>Genomic diversity, chromosomal rearrangements, and interspecies hybridization in the ogataea polymorpha species complex.</title>
        <authorList>
            <person name="Hanson S.J."/>
            <person name="Cinneide E.O."/>
            <person name="Salzberg L.I."/>
            <person name="Wolfe K.H."/>
            <person name="McGowan J."/>
            <person name="Fitzpatrick D.A."/>
            <person name="Matlin K."/>
        </authorList>
    </citation>
    <scope>NUCLEOTIDE SEQUENCE</scope>
    <source>
        <strain evidence="2">61-244</strain>
    </source>
</reference>
<evidence type="ECO:0000313" key="2">
    <source>
        <dbReference type="EMBL" id="KAG7820050.1"/>
    </source>
</evidence>
<feature type="region of interest" description="Disordered" evidence="1">
    <location>
        <begin position="1"/>
        <end position="83"/>
    </location>
</feature>
<gene>
    <name evidence="2" type="ORF">KL928_001487</name>
</gene>